<dbReference type="Proteomes" id="UP001222027">
    <property type="component" value="Unassembled WGS sequence"/>
</dbReference>
<accession>A0AAV8QPD3</accession>
<keyword evidence="2" id="KW-1185">Reference proteome</keyword>
<sequence length="67" mass="7415">MDHSEITEMPSTRRQFLVIRSSSGKPQTCGIVSAGLRFSRDPAKLGLDFMRDASQRSVSSLTRARGM</sequence>
<proteinExistence type="predicted"/>
<evidence type="ECO:0000313" key="2">
    <source>
        <dbReference type="Proteomes" id="UP001222027"/>
    </source>
</evidence>
<name>A0AAV8QPD3_ENSVE</name>
<dbReference type="AlphaFoldDB" id="A0AAV8QPD3"/>
<gene>
    <name evidence="1" type="ORF">OPV22_022845</name>
</gene>
<comment type="caution">
    <text evidence="1">The sequence shown here is derived from an EMBL/GenBank/DDBJ whole genome shotgun (WGS) entry which is preliminary data.</text>
</comment>
<reference evidence="1 2" key="1">
    <citation type="submission" date="2022-12" db="EMBL/GenBank/DDBJ databases">
        <title>Chromosome-scale assembly of the Ensete ventricosum genome.</title>
        <authorList>
            <person name="Dussert Y."/>
            <person name="Stocks J."/>
            <person name="Wendawek A."/>
            <person name="Woldeyes F."/>
            <person name="Nichols R.A."/>
            <person name="Borrell J.S."/>
        </authorList>
    </citation>
    <scope>NUCLEOTIDE SEQUENCE [LARGE SCALE GENOMIC DNA]</scope>
    <source>
        <strain evidence="2">cv. Maze</strain>
        <tissue evidence="1">Seeds</tissue>
    </source>
</reference>
<organism evidence="1 2">
    <name type="scientific">Ensete ventricosum</name>
    <name type="common">Abyssinian banana</name>
    <name type="synonym">Musa ensete</name>
    <dbReference type="NCBI Taxonomy" id="4639"/>
    <lineage>
        <taxon>Eukaryota</taxon>
        <taxon>Viridiplantae</taxon>
        <taxon>Streptophyta</taxon>
        <taxon>Embryophyta</taxon>
        <taxon>Tracheophyta</taxon>
        <taxon>Spermatophyta</taxon>
        <taxon>Magnoliopsida</taxon>
        <taxon>Liliopsida</taxon>
        <taxon>Zingiberales</taxon>
        <taxon>Musaceae</taxon>
        <taxon>Ensete</taxon>
    </lineage>
</organism>
<dbReference type="EMBL" id="JAQQAF010000006">
    <property type="protein sequence ID" value="KAJ8479118.1"/>
    <property type="molecule type" value="Genomic_DNA"/>
</dbReference>
<evidence type="ECO:0000313" key="1">
    <source>
        <dbReference type="EMBL" id="KAJ8479118.1"/>
    </source>
</evidence>
<protein>
    <submittedName>
        <fullName evidence="1">Uncharacterized protein</fullName>
    </submittedName>
</protein>